<keyword evidence="3" id="KW-1185">Reference proteome</keyword>
<feature type="region of interest" description="Disordered" evidence="1">
    <location>
        <begin position="35"/>
        <end position="63"/>
    </location>
</feature>
<sequence length="63" mass="7393">YLALKKWKEKNNISTQNQSTQIRVQQQHTVEKESTLSLTVTSRHQSRRRAVPYSSKCVKHLGR</sequence>
<accession>A0A392SRY6</accession>
<name>A0A392SRY6_9FABA</name>
<organism evidence="2 3">
    <name type="scientific">Trifolium medium</name>
    <dbReference type="NCBI Taxonomy" id="97028"/>
    <lineage>
        <taxon>Eukaryota</taxon>
        <taxon>Viridiplantae</taxon>
        <taxon>Streptophyta</taxon>
        <taxon>Embryophyta</taxon>
        <taxon>Tracheophyta</taxon>
        <taxon>Spermatophyta</taxon>
        <taxon>Magnoliopsida</taxon>
        <taxon>eudicotyledons</taxon>
        <taxon>Gunneridae</taxon>
        <taxon>Pentapetalae</taxon>
        <taxon>rosids</taxon>
        <taxon>fabids</taxon>
        <taxon>Fabales</taxon>
        <taxon>Fabaceae</taxon>
        <taxon>Papilionoideae</taxon>
        <taxon>50 kb inversion clade</taxon>
        <taxon>NPAAA clade</taxon>
        <taxon>Hologalegina</taxon>
        <taxon>IRL clade</taxon>
        <taxon>Trifolieae</taxon>
        <taxon>Trifolium</taxon>
    </lineage>
</organism>
<feature type="non-terminal residue" evidence="2">
    <location>
        <position position="1"/>
    </location>
</feature>
<dbReference type="EMBL" id="LXQA010422027">
    <property type="protein sequence ID" value="MCI50795.1"/>
    <property type="molecule type" value="Genomic_DNA"/>
</dbReference>
<evidence type="ECO:0000313" key="3">
    <source>
        <dbReference type="Proteomes" id="UP000265520"/>
    </source>
</evidence>
<evidence type="ECO:0000313" key="2">
    <source>
        <dbReference type="EMBL" id="MCI50795.1"/>
    </source>
</evidence>
<comment type="caution">
    <text evidence="2">The sequence shown here is derived from an EMBL/GenBank/DDBJ whole genome shotgun (WGS) entry which is preliminary data.</text>
</comment>
<proteinExistence type="predicted"/>
<protein>
    <submittedName>
        <fullName evidence="2">Uncharacterized protein</fullName>
    </submittedName>
</protein>
<reference evidence="2 3" key="1">
    <citation type="journal article" date="2018" name="Front. Plant Sci.">
        <title>Red Clover (Trifolium pratense) and Zigzag Clover (T. medium) - A Picture of Genomic Similarities and Differences.</title>
        <authorList>
            <person name="Dluhosova J."/>
            <person name="Istvanek J."/>
            <person name="Nedelnik J."/>
            <person name="Repkova J."/>
        </authorList>
    </citation>
    <scope>NUCLEOTIDE SEQUENCE [LARGE SCALE GENOMIC DNA]</scope>
    <source>
        <strain evidence="3">cv. 10/8</strain>
        <tissue evidence="2">Leaf</tissue>
    </source>
</reference>
<dbReference type="Proteomes" id="UP000265520">
    <property type="component" value="Unassembled WGS sequence"/>
</dbReference>
<evidence type="ECO:0000256" key="1">
    <source>
        <dbReference type="SAM" id="MobiDB-lite"/>
    </source>
</evidence>
<dbReference type="AlphaFoldDB" id="A0A392SRY6"/>